<dbReference type="OrthoDB" id="200494at2759"/>
<proteinExistence type="predicted"/>
<dbReference type="InterPro" id="IPR029044">
    <property type="entry name" value="Nucleotide-diphossugar_trans"/>
</dbReference>
<name>A0A812MGX4_9DINO</name>
<reference evidence="1" key="1">
    <citation type="submission" date="2021-02" db="EMBL/GenBank/DDBJ databases">
        <authorList>
            <person name="Dougan E. K."/>
            <person name="Rhodes N."/>
            <person name="Thang M."/>
            <person name="Chan C."/>
        </authorList>
    </citation>
    <scope>NUCLEOTIDE SEQUENCE</scope>
</reference>
<dbReference type="EMBL" id="CAJNDS010001558">
    <property type="protein sequence ID" value="CAE7265523.1"/>
    <property type="molecule type" value="Genomic_DNA"/>
</dbReference>
<sequence length="562" mass="63619">MALPGIPSAMTPAYAPCSDADLISSVSLVVTVKDTCGQAYEHLAHLASMFPRDMPVFYAYPAIRGCRHVDAEAAGAKLFSNFTTVAVGRSEAPIAGFLKVQPLLRTKYAVLMHNDAYPMERDFACELFRALEAHPDYPIAAPQIYEAAGDKIIVPHGHHQNLHVRPSTSSVSGYRIDFDLSLNLLTQREPEDFKEGPQVDFLEDHAFFARADRYHELLDASGSFTLEYYDMILNMRSRDTAVWYVPTARCIFDVDTNKITWEDLPYLVYKRSEQIGHQVRTYLTKKWGVEFVNTGIWNYVRYVMLADVVISKEDLPTDWEDQAAVFYSWFESVGFNRFNGQYLPDFVEDPTEGRVNISRTMRQTLPTEVSAQRKPPKSALELLPKLSRKKVGAIDISFKEPHLSVGVRQTQCDARDPSSYRECGMAVEDGNECTCFTYVVPFNLKTTLYLDKLMAWMKLPARAFMYGQMKYWSVPIETDKVSFYCEQTQEDCQYQVSFSKNATVLQWSWFGVRDKEAFTPEGVAIGAGLGLAILVPVLLSQFGPRRIPEVQLKGGPKATKVM</sequence>
<dbReference type="AlphaFoldDB" id="A0A812MGX4"/>
<protein>
    <submittedName>
        <fullName evidence="1">Uncharacterized protein</fullName>
    </submittedName>
</protein>
<evidence type="ECO:0000313" key="1">
    <source>
        <dbReference type="EMBL" id="CAE7265523.1"/>
    </source>
</evidence>
<accession>A0A812MGX4</accession>
<gene>
    <name evidence="1" type="ORF">SNAT2548_LOCUS14025</name>
</gene>
<comment type="caution">
    <text evidence="1">The sequence shown here is derived from an EMBL/GenBank/DDBJ whole genome shotgun (WGS) entry which is preliminary data.</text>
</comment>
<keyword evidence="2" id="KW-1185">Reference proteome</keyword>
<organism evidence="1 2">
    <name type="scientific">Symbiodinium natans</name>
    <dbReference type="NCBI Taxonomy" id="878477"/>
    <lineage>
        <taxon>Eukaryota</taxon>
        <taxon>Sar</taxon>
        <taxon>Alveolata</taxon>
        <taxon>Dinophyceae</taxon>
        <taxon>Suessiales</taxon>
        <taxon>Symbiodiniaceae</taxon>
        <taxon>Symbiodinium</taxon>
    </lineage>
</organism>
<dbReference type="SUPFAM" id="SSF53448">
    <property type="entry name" value="Nucleotide-diphospho-sugar transferases"/>
    <property type="match status" value="1"/>
</dbReference>
<dbReference type="Proteomes" id="UP000604046">
    <property type="component" value="Unassembled WGS sequence"/>
</dbReference>
<evidence type="ECO:0000313" key="2">
    <source>
        <dbReference type="Proteomes" id="UP000604046"/>
    </source>
</evidence>